<sequence length="811" mass="90113">MHHRQSGISFTSMRLINRILIVLTVFSALVTLVGGTTRPNWDVSFLLNRKYGLTAMNSDLDFPMDISTPEDGLLYSVPAQTIFSDKKFPDEPIYIQLNFQPNTSLTEFYFLTIRDPDDVMRFSLSMYKRNMYRVQMRYNLLESNEGERTIDFPYPQPPSYWRLGVLIKENSVQFFTNCPRFQTAPFHEETGVKLLGRPLFRDGASAYLLNSGRQSSPKYLEGVLTEFTFHSGHDVEMAPCKTTVLEEGSGEPMYTFDPEFGNVIVPPSAEPQSRVSCHFFPIIDLTNGVVRLFDPKAKSVLMESQVYGGVVHFTNGTVMRPCKSFVALEDPVKVVTVVNLSTGDVELIDTAANRSLAKSLVSKRLPADLQQLEVRPVLTWKNFTVEIDTLNGRWMVRNHQTGQFVAAKNVENGQIIMPSGEVIPIPLKIRNPRYVLMLAPHSGYVRIFRRSDGRMYKRVIYVPTFTTTTWKPEASTVVPEAGEVSTPSMVEFVTDSTATSISTPLIETANVPCVYLPIVDLTDGSVHLYLRNEDRVVMESYVRDGIVVFDNGTRMTVCDAFVAFDDPLSSITKINLGTGEVELKDSEDKVTLMKSDVSHGLPVDSSKTRVVLTWKNVTVRIDTRNGDWFVSDPETGELTKAKEVANGVVVMPDGADISIKLKIKNRKKYSLMLAPTAGTIGVYKKRNGKLKRKINYNTRSKREASYEPEKSMTTINMKMKDKGQQEEGTFSKDITKKTTYTKSTSRVTASTAGEGEEVAAAAGVPAVEELVEVPVGLTSDTSSSSSGGISSSTAGVETEEKAAEDVSTMAA</sequence>
<dbReference type="AlphaFoldDB" id="A0A5K3FPE2"/>
<protein>
    <submittedName>
        <fullName evidence="2">Protein kinase domain-containing protein</fullName>
    </submittedName>
</protein>
<name>A0A5K3FPE2_MESCO</name>
<evidence type="ECO:0000313" key="2">
    <source>
        <dbReference type="WBParaSite" id="MCU_010322-RA"/>
    </source>
</evidence>
<feature type="region of interest" description="Disordered" evidence="1">
    <location>
        <begin position="774"/>
        <end position="811"/>
    </location>
</feature>
<organism evidence="2">
    <name type="scientific">Mesocestoides corti</name>
    <name type="common">Flatworm</name>
    <dbReference type="NCBI Taxonomy" id="53468"/>
    <lineage>
        <taxon>Eukaryota</taxon>
        <taxon>Metazoa</taxon>
        <taxon>Spiralia</taxon>
        <taxon>Lophotrochozoa</taxon>
        <taxon>Platyhelminthes</taxon>
        <taxon>Cestoda</taxon>
        <taxon>Eucestoda</taxon>
        <taxon>Cyclophyllidea</taxon>
        <taxon>Mesocestoididae</taxon>
        <taxon>Mesocestoides</taxon>
    </lineage>
</organism>
<feature type="compositionally biased region" description="Low complexity" evidence="1">
    <location>
        <begin position="774"/>
        <end position="793"/>
    </location>
</feature>
<proteinExistence type="predicted"/>
<dbReference type="Gene3D" id="2.60.120.200">
    <property type="match status" value="1"/>
</dbReference>
<reference evidence="2" key="1">
    <citation type="submission" date="2019-11" db="UniProtKB">
        <authorList>
            <consortium name="WormBaseParasite"/>
        </authorList>
    </citation>
    <scope>IDENTIFICATION</scope>
</reference>
<evidence type="ECO:0000256" key="1">
    <source>
        <dbReference type="SAM" id="MobiDB-lite"/>
    </source>
</evidence>
<accession>A0A5K3FPE2</accession>
<dbReference type="WBParaSite" id="MCU_010322-RA">
    <property type="protein sequence ID" value="MCU_010322-RA"/>
    <property type="gene ID" value="MCU_010322"/>
</dbReference>